<name>A0A0L8HR79_OCTBM</name>
<gene>
    <name evidence="1" type="ORF">OCBIM_22008216mg</name>
</gene>
<proteinExistence type="predicted"/>
<organism evidence="1">
    <name type="scientific">Octopus bimaculoides</name>
    <name type="common">California two-spotted octopus</name>
    <dbReference type="NCBI Taxonomy" id="37653"/>
    <lineage>
        <taxon>Eukaryota</taxon>
        <taxon>Metazoa</taxon>
        <taxon>Spiralia</taxon>
        <taxon>Lophotrochozoa</taxon>
        <taxon>Mollusca</taxon>
        <taxon>Cephalopoda</taxon>
        <taxon>Coleoidea</taxon>
        <taxon>Octopodiformes</taxon>
        <taxon>Octopoda</taxon>
        <taxon>Incirrata</taxon>
        <taxon>Octopodidae</taxon>
        <taxon>Octopus</taxon>
    </lineage>
</organism>
<evidence type="ECO:0000313" key="1">
    <source>
        <dbReference type="EMBL" id="KOF91731.1"/>
    </source>
</evidence>
<dbReference type="EMBL" id="KQ417487">
    <property type="protein sequence ID" value="KOF91731.1"/>
    <property type="molecule type" value="Genomic_DNA"/>
</dbReference>
<sequence>SANADLPIYMDIKIEKYEYCVQKWMGCRLMDLVQANRGKSFTGDDDKKFTGNGGVGSLTQIAILSMQSQYGAAIRNHTNDKASTKRDIRVIFKNRSKDHCDCVDLCPAKKVDDKRDPNKNSLPKFVLDKMKPVFVTLSEDKLLRKCLIGGSQNNNESFHSLVWEWCPKSIFVGRLQLELVVNDTIIVFNQGEIGKIFVFENLGLSHGHHLKEELRQVHEQKLKKHICLDRNP</sequence>
<feature type="non-terminal residue" evidence="1">
    <location>
        <position position="1"/>
    </location>
</feature>
<protein>
    <submittedName>
        <fullName evidence="1">Uncharacterized protein</fullName>
    </submittedName>
</protein>
<accession>A0A0L8HR79</accession>
<reference evidence="1" key="1">
    <citation type="submission" date="2015-07" db="EMBL/GenBank/DDBJ databases">
        <title>MeaNS - Measles Nucleotide Surveillance Program.</title>
        <authorList>
            <person name="Tran T."/>
            <person name="Druce J."/>
        </authorList>
    </citation>
    <scope>NUCLEOTIDE SEQUENCE</scope>
    <source>
        <strain evidence="1">UCB-OBI-ISO-001</strain>
        <tissue evidence="1">Gonad</tissue>
    </source>
</reference>
<dbReference type="AlphaFoldDB" id="A0A0L8HR79"/>